<dbReference type="OrthoDB" id="1934177at2"/>
<keyword evidence="1" id="KW-1133">Transmembrane helix</keyword>
<reference evidence="2 3" key="1">
    <citation type="submission" date="2018-02" db="EMBL/GenBank/DDBJ databases">
        <title>Jeotgalibacillus proteolyticum sp. nov. a protease producing bacterium isolated from ocean sediments of Laizhou Bay.</title>
        <authorList>
            <person name="Li Y."/>
        </authorList>
    </citation>
    <scope>NUCLEOTIDE SEQUENCE [LARGE SCALE GENOMIC DNA]</scope>
    <source>
        <strain evidence="2 3">22-7</strain>
    </source>
</reference>
<dbReference type="RefSeq" id="WP_104058303.1">
    <property type="nucleotide sequence ID" value="NZ_PREZ01000004.1"/>
</dbReference>
<proteinExistence type="predicted"/>
<sequence>MNTLIENLLMLLILLLILSPYIAISVYQSRKYKHTEKVDKGSEVTYYKLSYRRKFIRSLWILLFTLIIIFLYHLYSSIDIERYIFIIAVIILYPIVQLAYTFSRWKNGNA</sequence>
<feature type="transmembrane region" description="Helical" evidence="1">
    <location>
        <begin position="82"/>
        <end position="102"/>
    </location>
</feature>
<accession>A0A2S5GBT3</accession>
<feature type="transmembrane region" description="Helical" evidence="1">
    <location>
        <begin position="58"/>
        <end position="76"/>
    </location>
</feature>
<evidence type="ECO:0000313" key="3">
    <source>
        <dbReference type="Proteomes" id="UP000239047"/>
    </source>
</evidence>
<feature type="transmembrane region" description="Helical" evidence="1">
    <location>
        <begin position="6"/>
        <end position="27"/>
    </location>
</feature>
<protein>
    <submittedName>
        <fullName evidence="2">Uncharacterized protein</fullName>
    </submittedName>
</protein>
<evidence type="ECO:0000256" key="1">
    <source>
        <dbReference type="SAM" id="Phobius"/>
    </source>
</evidence>
<dbReference type="AlphaFoldDB" id="A0A2S5GBT3"/>
<evidence type="ECO:0000313" key="2">
    <source>
        <dbReference type="EMBL" id="PPA70353.1"/>
    </source>
</evidence>
<organism evidence="2 3">
    <name type="scientific">Jeotgalibacillus proteolyticus</name>
    <dbReference type="NCBI Taxonomy" id="2082395"/>
    <lineage>
        <taxon>Bacteria</taxon>
        <taxon>Bacillati</taxon>
        <taxon>Bacillota</taxon>
        <taxon>Bacilli</taxon>
        <taxon>Bacillales</taxon>
        <taxon>Caryophanaceae</taxon>
        <taxon>Jeotgalibacillus</taxon>
    </lineage>
</organism>
<comment type="caution">
    <text evidence="2">The sequence shown here is derived from an EMBL/GenBank/DDBJ whole genome shotgun (WGS) entry which is preliminary data.</text>
</comment>
<keyword evidence="3" id="KW-1185">Reference proteome</keyword>
<dbReference type="Proteomes" id="UP000239047">
    <property type="component" value="Unassembled WGS sequence"/>
</dbReference>
<keyword evidence="1" id="KW-0472">Membrane</keyword>
<gene>
    <name evidence="2" type="ORF">C4B60_12300</name>
</gene>
<name>A0A2S5GBT3_9BACL</name>
<keyword evidence="1" id="KW-0812">Transmembrane</keyword>
<dbReference type="EMBL" id="PREZ01000004">
    <property type="protein sequence ID" value="PPA70353.1"/>
    <property type="molecule type" value="Genomic_DNA"/>
</dbReference>